<gene>
    <name evidence="9 11" type="ORF">P152DRAFT_458694</name>
</gene>
<dbReference type="PANTHER" id="PTHR19924:SF26">
    <property type="entry name" value="U3 SMALL NUCLEOLAR RNA-ASSOCIATED PROTEIN 15 HOMOLOG"/>
    <property type="match status" value="1"/>
</dbReference>
<keyword evidence="10" id="KW-1185">Reference proteome</keyword>
<dbReference type="PANTHER" id="PTHR19924">
    <property type="entry name" value="UTP15 U3 SMALL NUCLEOLAR RNA-ASSOCIATED PROTEIN 15 FAMILY MEMBER"/>
    <property type="match status" value="1"/>
</dbReference>
<organism evidence="9">
    <name type="scientific">Eremomyces bilateralis CBS 781.70</name>
    <dbReference type="NCBI Taxonomy" id="1392243"/>
    <lineage>
        <taxon>Eukaryota</taxon>
        <taxon>Fungi</taxon>
        <taxon>Dikarya</taxon>
        <taxon>Ascomycota</taxon>
        <taxon>Pezizomycotina</taxon>
        <taxon>Dothideomycetes</taxon>
        <taxon>Dothideomycetes incertae sedis</taxon>
        <taxon>Eremomycetales</taxon>
        <taxon>Eremomycetaceae</taxon>
        <taxon>Eremomyces</taxon>
    </lineage>
</organism>
<reference evidence="11" key="2">
    <citation type="submission" date="2020-04" db="EMBL/GenBank/DDBJ databases">
        <authorList>
            <consortium name="NCBI Genome Project"/>
        </authorList>
    </citation>
    <scope>NUCLEOTIDE SEQUENCE</scope>
    <source>
        <strain evidence="11">CBS 781.70</strain>
    </source>
</reference>
<keyword evidence="5" id="KW-0539">Nucleus</keyword>
<keyword evidence="4" id="KW-0677">Repeat</keyword>
<dbReference type="InterPro" id="IPR018983">
    <property type="entry name" value="U3_snoRNA-assocProt_15_C"/>
</dbReference>
<dbReference type="Pfam" id="PF00400">
    <property type="entry name" value="WD40"/>
    <property type="match status" value="2"/>
</dbReference>
<dbReference type="PROSITE" id="PS00678">
    <property type="entry name" value="WD_REPEATS_1"/>
    <property type="match status" value="1"/>
</dbReference>
<dbReference type="InterPro" id="IPR036322">
    <property type="entry name" value="WD40_repeat_dom_sf"/>
</dbReference>
<evidence type="ECO:0000313" key="9">
    <source>
        <dbReference type="EMBL" id="KAF1812317.1"/>
    </source>
</evidence>
<name>A0A6G1G2H8_9PEZI</name>
<dbReference type="GO" id="GO:0006364">
    <property type="term" value="P:rRNA processing"/>
    <property type="evidence" value="ECO:0007669"/>
    <property type="project" value="UniProtKB-KW"/>
</dbReference>
<sequence>MAAEVLPLQPITAPAGPEPLTPDQRYWSSFRNPISVPSASSAPVTSITVPHWSPVLPSASRTANPLFAVTTAPRIHLFATPHQPSRTIARVAPGASFHSAHVRPTDSRLVVAGTSSALLQVFDTTSRAILRTWKEHKQAVRVARWHPRSATTLLSAGDDGTVRIWDLSEESSVGTWGTQGGEYVRAAEWLRADEGGTPGTESQNTWVTGGYDSVVRVWDQRVGGGAGNRGAVMAFKMSDPVESVMPLPGSTQVVAAAGSKIAVLDLVAAKPVTLLKNHQRTVVSLGSASRGTRILSGALDGHVKVFESTQWNVVAGFKYPAPVLSVGVVPASNGEDHHLAVGLQSGLLSIRTRTAGKEKAREKEKKREMEALAAGTIEEYDRKKQKQARTRGWEARIRGKDYKGEDADLVIEGNVRSKQKKLPEWEGFLRSGEFAKALDVVLEPKNPSKTDSLTLFTALRHRSALRSALANRDEVTLQPILRWLNRAINDPRHVKLTTDIALVMLDEYAQHMGQSEEIDAMLMALYEGVRKNVELAQQAWATKGMLDLLGSGQ</sequence>
<accession>A0A6G1G2H8</accession>
<dbReference type="InterPro" id="IPR001680">
    <property type="entry name" value="WD40_rpt"/>
</dbReference>
<dbReference type="RefSeq" id="XP_033533948.1">
    <property type="nucleotide sequence ID" value="XM_033679522.1"/>
</dbReference>
<dbReference type="GO" id="GO:0005730">
    <property type="term" value="C:nucleolus"/>
    <property type="evidence" value="ECO:0007669"/>
    <property type="project" value="UniProtKB-SubCell"/>
</dbReference>
<feature type="region of interest" description="Disordered" evidence="7">
    <location>
        <begin position="1"/>
        <end position="22"/>
    </location>
</feature>
<feature type="repeat" description="WD" evidence="6">
    <location>
        <begin position="133"/>
        <end position="175"/>
    </location>
</feature>
<evidence type="ECO:0000256" key="3">
    <source>
        <dbReference type="ARBA" id="ARBA00022574"/>
    </source>
</evidence>
<protein>
    <submittedName>
        <fullName evidence="9 11">WD40 repeat-like protein</fullName>
    </submittedName>
</protein>
<evidence type="ECO:0000256" key="5">
    <source>
        <dbReference type="ARBA" id="ARBA00023242"/>
    </source>
</evidence>
<evidence type="ECO:0000256" key="1">
    <source>
        <dbReference type="ARBA" id="ARBA00004604"/>
    </source>
</evidence>
<evidence type="ECO:0000256" key="6">
    <source>
        <dbReference type="PROSITE-ProRule" id="PRU00221"/>
    </source>
</evidence>
<dbReference type="GeneID" id="54420092"/>
<evidence type="ECO:0000256" key="2">
    <source>
        <dbReference type="ARBA" id="ARBA00022552"/>
    </source>
</evidence>
<evidence type="ECO:0000256" key="4">
    <source>
        <dbReference type="ARBA" id="ARBA00022737"/>
    </source>
</evidence>
<keyword evidence="3 6" id="KW-0853">WD repeat</keyword>
<evidence type="ECO:0000256" key="7">
    <source>
        <dbReference type="SAM" id="MobiDB-lite"/>
    </source>
</evidence>
<dbReference type="SUPFAM" id="SSF50978">
    <property type="entry name" value="WD40 repeat-like"/>
    <property type="match status" value="1"/>
</dbReference>
<dbReference type="Pfam" id="PF09384">
    <property type="entry name" value="UTP15_C"/>
    <property type="match status" value="1"/>
</dbReference>
<dbReference type="Gene3D" id="2.130.10.10">
    <property type="entry name" value="YVTN repeat-like/Quinoprotein amine dehydrogenase"/>
    <property type="match status" value="2"/>
</dbReference>
<dbReference type="PROSITE" id="PS50082">
    <property type="entry name" value="WD_REPEATS_2"/>
    <property type="match status" value="2"/>
</dbReference>
<dbReference type="PROSITE" id="PS50294">
    <property type="entry name" value="WD_REPEATS_REGION"/>
    <property type="match status" value="1"/>
</dbReference>
<dbReference type="GO" id="GO:0045943">
    <property type="term" value="P:positive regulation of transcription by RNA polymerase I"/>
    <property type="evidence" value="ECO:0007669"/>
    <property type="project" value="TreeGrafter"/>
</dbReference>
<dbReference type="EMBL" id="ML975158">
    <property type="protein sequence ID" value="KAF1812317.1"/>
    <property type="molecule type" value="Genomic_DNA"/>
</dbReference>
<dbReference type="SMART" id="SM00320">
    <property type="entry name" value="WD40"/>
    <property type="match status" value="4"/>
</dbReference>
<dbReference type="InterPro" id="IPR019775">
    <property type="entry name" value="WD40_repeat_CS"/>
</dbReference>
<evidence type="ECO:0000259" key="8">
    <source>
        <dbReference type="Pfam" id="PF09384"/>
    </source>
</evidence>
<dbReference type="AlphaFoldDB" id="A0A6G1G2H8"/>
<evidence type="ECO:0000313" key="10">
    <source>
        <dbReference type="Proteomes" id="UP000504638"/>
    </source>
</evidence>
<reference evidence="9 11" key="1">
    <citation type="submission" date="2020-01" db="EMBL/GenBank/DDBJ databases">
        <authorList>
            <consortium name="DOE Joint Genome Institute"/>
            <person name="Haridas S."/>
            <person name="Albert R."/>
            <person name="Binder M."/>
            <person name="Bloem J."/>
            <person name="Labutti K."/>
            <person name="Salamov A."/>
            <person name="Andreopoulos B."/>
            <person name="Baker S.E."/>
            <person name="Barry K."/>
            <person name="Bills G."/>
            <person name="Bluhm B.H."/>
            <person name="Cannon C."/>
            <person name="Castanera R."/>
            <person name="Culley D.E."/>
            <person name="Daum C."/>
            <person name="Ezra D."/>
            <person name="Gonzalez J.B."/>
            <person name="Henrissat B."/>
            <person name="Kuo A."/>
            <person name="Liang C."/>
            <person name="Lipzen A."/>
            <person name="Lutzoni F."/>
            <person name="Magnuson J."/>
            <person name="Mondo S."/>
            <person name="Nolan M."/>
            <person name="Ohm R."/>
            <person name="Pangilinan J."/>
            <person name="Park H.-J."/>
            <person name="Ramirez L."/>
            <person name="Alfaro M."/>
            <person name="Sun H."/>
            <person name="Tritt A."/>
            <person name="Yoshinaga Y."/>
            <person name="Zwiers L.-H."/>
            <person name="Turgeon B.G."/>
            <person name="Goodwin S.B."/>
            <person name="Spatafora J.W."/>
            <person name="Crous P.W."/>
            <person name="Grigoriev I.V."/>
        </authorList>
    </citation>
    <scope>NUCLEOTIDE SEQUENCE</scope>
    <source>
        <strain evidence="9 11">CBS 781.70</strain>
    </source>
</reference>
<dbReference type="OrthoDB" id="431715at2759"/>
<evidence type="ECO:0000313" key="11">
    <source>
        <dbReference type="RefSeq" id="XP_033533948.1"/>
    </source>
</evidence>
<dbReference type="InterPro" id="IPR015943">
    <property type="entry name" value="WD40/YVTN_repeat-like_dom_sf"/>
</dbReference>
<comment type="subcellular location">
    <subcellularLocation>
        <location evidence="1">Nucleus</location>
        <location evidence="1">Nucleolus</location>
    </subcellularLocation>
</comment>
<feature type="repeat" description="WD" evidence="6">
    <location>
        <begin position="275"/>
        <end position="307"/>
    </location>
</feature>
<feature type="domain" description="U3 small nucleolar RNA-associated protein 15 C-terminal" evidence="8">
    <location>
        <begin position="401"/>
        <end position="549"/>
    </location>
</feature>
<proteinExistence type="predicted"/>
<dbReference type="Proteomes" id="UP000504638">
    <property type="component" value="Unplaced"/>
</dbReference>
<keyword evidence="2" id="KW-0698">rRNA processing</keyword>
<reference evidence="11" key="3">
    <citation type="submission" date="2025-04" db="UniProtKB">
        <authorList>
            <consortium name="RefSeq"/>
        </authorList>
    </citation>
    <scope>IDENTIFICATION</scope>
    <source>
        <strain evidence="11">CBS 781.70</strain>
    </source>
</reference>